<dbReference type="Pfam" id="PF05133">
    <property type="entry name" value="SPP1_portal"/>
    <property type="match status" value="1"/>
</dbReference>
<evidence type="ECO:0000313" key="3">
    <source>
        <dbReference type="EMBL" id="KPG26513.1"/>
    </source>
</evidence>
<evidence type="ECO:0000256" key="1">
    <source>
        <dbReference type="SAM" id="MobiDB-lite"/>
    </source>
</evidence>
<sequence length="493" mass="54345">MVAPPADLARFMDTGELSGQEVQYLGRLRSQLAQARRANEKKYTLYEGKHKARNLDIAVPPHLADLEVFVGTPGIVVDVLAERIEWDGWSVLDGDSGAILDEAYRDNALEVEAARQSVDSLICGMGFVGVGSGDSELSEPAVVVSAESPMETTVLWDSRRRTEAAGLIQRRDPITSAVTAEVLYTSQATVTMSRGGDGRVSEIRRDPHNLGVVPIVQFPNRERPSDIRGRSEITPPVRYATEAIGRTLLGMEINREFYTAPQRYGLGVDPAQFGIDENTPAGEKLIRQWNVAMSRMNFIPMPEPGDPMPQVGQFTPAPPTPYIEQIKHYLQHVSAESAIPWNYLGFATDNPPSADAVRVLESRLVKRALLRQRMWSRAWRQVAYLIVKHRDPQATMAAVSGVAPNWLNPATPTPASDADRVSKLIGSRILEPTSKVTYREVGISEADQKIMEQERRQNTVTKLVDRLSNSPVQEVPAPPQGVTPELVSANRGS</sequence>
<accession>A0A7V8LJQ8</accession>
<gene>
    <name evidence="2" type="ORF">AN908_26995</name>
    <name evidence="3" type="ORF">AN912_25170</name>
</gene>
<feature type="region of interest" description="Disordered" evidence="1">
    <location>
        <begin position="464"/>
        <end position="493"/>
    </location>
</feature>
<dbReference type="GeneID" id="45765895"/>
<dbReference type="EMBL" id="LJFS01000045">
    <property type="protein sequence ID" value="KPG26513.1"/>
    <property type="molecule type" value="Genomic_DNA"/>
</dbReference>
<name>A0A7V8LJQ8_9MYCO</name>
<protein>
    <submittedName>
        <fullName evidence="2">Portal protein</fullName>
    </submittedName>
</protein>
<evidence type="ECO:0000313" key="4">
    <source>
        <dbReference type="Proteomes" id="UP000037843"/>
    </source>
</evidence>
<keyword evidence="5" id="KW-1185">Reference proteome</keyword>
<proteinExistence type="predicted"/>
<reference evidence="4 5" key="1">
    <citation type="submission" date="2015-09" db="EMBL/GenBank/DDBJ databases">
        <title>Genome Sequences of Mycobacterium immunogenum Isolates, Recuperated from a Chloraminated Drinking Water Distribution System Simulator Subjected to Episodes of Nitrification.</title>
        <authorList>
            <person name="Gomez-Alvarez V."/>
            <person name="Revetta R.P."/>
        </authorList>
    </citation>
    <scope>NUCLEOTIDE SEQUENCE [LARGE SCALE GENOMIC DNA]</scope>
    <source>
        <strain evidence="2 4">H008</strain>
        <strain evidence="3 5">H076</strain>
    </source>
</reference>
<dbReference type="KEGG" id="miz:BAB75_18680"/>
<comment type="caution">
    <text evidence="2">The sequence shown here is derived from an EMBL/GenBank/DDBJ whole genome shotgun (WGS) entry which is preliminary data.</text>
</comment>
<dbReference type="EMBL" id="LJFO01000024">
    <property type="protein sequence ID" value="KPG02954.1"/>
    <property type="molecule type" value="Genomic_DNA"/>
</dbReference>
<dbReference type="Proteomes" id="UP000037962">
    <property type="component" value="Unassembled WGS sequence"/>
</dbReference>
<evidence type="ECO:0000313" key="2">
    <source>
        <dbReference type="EMBL" id="KPG02954.1"/>
    </source>
</evidence>
<organism evidence="2 4">
    <name type="scientific">Mycobacteroides immunogenum</name>
    <dbReference type="NCBI Taxonomy" id="83262"/>
    <lineage>
        <taxon>Bacteria</taxon>
        <taxon>Bacillati</taxon>
        <taxon>Actinomycetota</taxon>
        <taxon>Actinomycetes</taxon>
        <taxon>Mycobacteriales</taxon>
        <taxon>Mycobacteriaceae</taxon>
        <taxon>Mycobacteroides</taxon>
    </lineage>
</organism>
<dbReference type="Proteomes" id="UP000037843">
    <property type="component" value="Unassembled WGS sequence"/>
</dbReference>
<dbReference type="RefSeq" id="WP_043077888.1">
    <property type="nucleotide sequence ID" value="NZ_CP011530.1"/>
</dbReference>
<dbReference type="InterPro" id="IPR021145">
    <property type="entry name" value="Portal_protein_SPP1_Gp6-like"/>
</dbReference>
<dbReference type="AlphaFoldDB" id="A0A7V8LJQ8"/>
<evidence type="ECO:0000313" key="5">
    <source>
        <dbReference type="Proteomes" id="UP000037962"/>
    </source>
</evidence>
<dbReference type="OrthoDB" id="1780383at2"/>